<protein>
    <submittedName>
        <fullName evidence="1">Uncharacterized protein</fullName>
    </submittedName>
</protein>
<accession>A0A372LEJ5</accession>
<proteinExistence type="predicted"/>
<sequence>MENNTNVCYYCKKLVTFIADTCPNCDKPKKFIFEKAIQARKAEELKQKDQWNKKELTRLRKLKLSPVQWEYIKAISPTEHEMNKLGAHGWELAATHSVKLKEDEYIQEFIFKRIYKQ</sequence>
<dbReference type="EMBL" id="QVTD01000003">
    <property type="protein sequence ID" value="RFU64718.1"/>
    <property type="molecule type" value="Genomic_DNA"/>
</dbReference>
<evidence type="ECO:0000313" key="2">
    <source>
        <dbReference type="Proteomes" id="UP000262939"/>
    </source>
</evidence>
<keyword evidence="2" id="KW-1185">Reference proteome</keyword>
<name>A0A372LEJ5_9BACI</name>
<gene>
    <name evidence="1" type="ORF">D0466_01970</name>
</gene>
<comment type="caution">
    <text evidence="1">The sequence shown here is derived from an EMBL/GenBank/DDBJ whole genome shotgun (WGS) entry which is preliminary data.</text>
</comment>
<dbReference type="Proteomes" id="UP000262939">
    <property type="component" value="Unassembled WGS sequence"/>
</dbReference>
<evidence type="ECO:0000313" key="1">
    <source>
        <dbReference type="EMBL" id="RFU64718.1"/>
    </source>
</evidence>
<dbReference type="OrthoDB" id="2874088at2"/>
<organism evidence="1 2">
    <name type="scientific">Peribacillus glennii</name>
    <dbReference type="NCBI Taxonomy" id="2303991"/>
    <lineage>
        <taxon>Bacteria</taxon>
        <taxon>Bacillati</taxon>
        <taxon>Bacillota</taxon>
        <taxon>Bacilli</taxon>
        <taxon>Bacillales</taxon>
        <taxon>Bacillaceae</taxon>
        <taxon>Peribacillus</taxon>
    </lineage>
</organism>
<dbReference type="AlphaFoldDB" id="A0A372LEJ5"/>
<reference evidence="1 2" key="1">
    <citation type="submission" date="2018-08" db="EMBL/GenBank/DDBJ databases">
        <title>Bacillus chawlae sp. nov., Bacillus glennii sp. nov., and Bacillus saganii sp. nov. Isolated from the Vehicle Assembly Building at Kennedy Space Center where the Viking Spacecraft were Assembled.</title>
        <authorList>
            <person name="Seuylemezian A."/>
            <person name="Vaishampayan P."/>
        </authorList>
    </citation>
    <scope>NUCLEOTIDE SEQUENCE [LARGE SCALE GENOMIC DNA]</scope>
    <source>
        <strain evidence="1 2">V44-8</strain>
    </source>
</reference>
<dbReference type="RefSeq" id="WP_117320893.1">
    <property type="nucleotide sequence ID" value="NZ_QVTD01000003.1"/>
</dbReference>